<dbReference type="InterPro" id="IPR001650">
    <property type="entry name" value="Helicase_C-like"/>
</dbReference>
<evidence type="ECO:0000256" key="4">
    <source>
        <dbReference type="ARBA" id="ARBA00022806"/>
    </source>
</evidence>
<keyword evidence="4" id="KW-0347">Helicase</keyword>
<comment type="subcellular location">
    <subcellularLocation>
        <location evidence="1">Nucleus</location>
    </subcellularLocation>
</comment>
<keyword evidence="3" id="KW-0378">Hydrolase</keyword>
<dbReference type="Pfam" id="PF00271">
    <property type="entry name" value="Helicase_C"/>
    <property type="match status" value="1"/>
</dbReference>
<keyword evidence="5" id="KW-0067">ATP-binding</keyword>
<proteinExistence type="predicted"/>
<dbReference type="GO" id="GO:0005524">
    <property type="term" value="F:ATP binding"/>
    <property type="evidence" value="ECO:0007669"/>
    <property type="project" value="UniProtKB-KW"/>
</dbReference>
<sequence>MKVKQIREYCFQNNFCEYFNTLSLARPMFIKEVLKTLDPKFKRKKKGAQKARHLLESRARKFFLDNIASKINSDEAEEKMQELMELERLRFDCKKGSKVMFVLNLVYRVVKNEKVLIFCHNIAPIKLFLELWQQGKEVLVLTGELELFERGRVMDKFEELGGASRVLLASITACAEGISLTAASRVILLDSEWNPSKTKQAIARAFRPGQQKMVYVYQLLATGTVEEDKYRRTAWKEWVSRMIFSEGFVEDPSRWQAEKIEDDVLREIVEEDRVKSFHMIMKNEKASTKLGSADTKFSKPSSWSTFFASAFSVFDTHRDSSSTSEKPHIRHGNGWTSAVKKIVAGGSMRRIQECVLGTGKTGISNTPGDIWLLGACYKISQDNSSGDAAATNALAAFNHDFASRILITYRKGTAFSSIREILEKTIGQGELDENAFYLDPHEVQPGDLMLG</sequence>
<dbReference type="SMART" id="SM00490">
    <property type="entry name" value="HELICc"/>
    <property type="match status" value="1"/>
</dbReference>
<dbReference type="PROSITE" id="PS51194">
    <property type="entry name" value="HELICASE_CTER"/>
    <property type="match status" value="1"/>
</dbReference>
<gene>
    <name evidence="8" type="ORF">SVIM_LOCUS350626</name>
</gene>
<evidence type="ECO:0000256" key="2">
    <source>
        <dbReference type="ARBA" id="ARBA00022741"/>
    </source>
</evidence>
<evidence type="ECO:0000259" key="7">
    <source>
        <dbReference type="PROSITE" id="PS51194"/>
    </source>
</evidence>
<dbReference type="GO" id="GO:0080188">
    <property type="term" value="P:gene silencing by siRNA-directed DNA methylation"/>
    <property type="evidence" value="ECO:0007669"/>
    <property type="project" value="InterPro"/>
</dbReference>
<name>A0A6N2MDG8_SALVM</name>
<dbReference type="Gene3D" id="3.40.50.300">
    <property type="entry name" value="P-loop containing nucleotide triphosphate hydrolases"/>
    <property type="match status" value="1"/>
</dbReference>
<organism evidence="8">
    <name type="scientific">Salix viminalis</name>
    <name type="common">Common osier</name>
    <name type="synonym">Basket willow</name>
    <dbReference type="NCBI Taxonomy" id="40686"/>
    <lineage>
        <taxon>Eukaryota</taxon>
        <taxon>Viridiplantae</taxon>
        <taxon>Streptophyta</taxon>
        <taxon>Embryophyta</taxon>
        <taxon>Tracheophyta</taxon>
        <taxon>Spermatophyta</taxon>
        <taxon>Magnoliopsida</taxon>
        <taxon>eudicotyledons</taxon>
        <taxon>Gunneridae</taxon>
        <taxon>Pentapetalae</taxon>
        <taxon>rosids</taxon>
        <taxon>fabids</taxon>
        <taxon>Malpighiales</taxon>
        <taxon>Salicaceae</taxon>
        <taxon>Saliceae</taxon>
        <taxon>Salix</taxon>
    </lineage>
</organism>
<dbReference type="PANTHER" id="PTHR45821:SF2">
    <property type="entry name" value="SNF2 DOMAIN-CONTAINING PROTEIN CLASSY 2"/>
    <property type="match status" value="1"/>
</dbReference>
<dbReference type="InterPro" id="IPR049730">
    <property type="entry name" value="SNF2/RAD54-like_C"/>
</dbReference>
<keyword evidence="2" id="KW-0547">Nucleotide-binding</keyword>
<dbReference type="GO" id="GO:0005634">
    <property type="term" value="C:nucleus"/>
    <property type="evidence" value="ECO:0007669"/>
    <property type="project" value="UniProtKB-SubCell"/>
</dbReference>
<dbReference type="PANTHER" id="PTHR45821">
    <property type="entry name" value="SNF2 DOMAIN-CONTAINING PROTEIN CLASSY 2-RELATED"/>
    <property type="match status" value="1"/>
</dbReference>
<dbReference type="SUPFAM" id="SSF52540">
    <property type="entry name" value="P-loop containing nucleoside triphosphate hydrolases"/>
    <property type="match status" value="1"/>
</dbReference>
<dbReference type="InterPro" id="IPR044567">
    <property type="entry name" value="CLSY/DRD1"/>
</dbReference>
<dbReference type="GO" id="GO:0016787">
    <property type="term" value="F:hydrolase activity"/>
    <property type="evidence" value="ECO:0007669"/>
    <property type="project" value="UniProtKB-KW"/>
</dbReference>
<dbReference type="EMBL" id="CAADRP010001764">
    <property type="protein sequence ID" value="VFU51683.1"/>
    <property type="molecule type" value="Genomic_DNA"/>
</dbReference>
<accession>A0A6N2MDG8</accession>
<reference evidence="8" key="1">
    <citation type="submission" date="2019-03" db="EMBL/GenBank/DDBJ databases">
        <authorList>
            <person name="Mank J."/>
            <person name="Almeida P."/>
        </authorList>
    </citation>
    <scope>NUCLEOTIDE SEQUENCE</scope>
    <source>
        <strain evidence="8">78183</strain>
    </source>
</reference>
<dbReference type="InterPro" id="IPR027417">
    <property type="entry name" value="P-loop_NTPase"/>
</dbReference>
<protein>
    <recommendedName>
        <fullName evidence="7">Helicase C-terminal domain-containing protein</fullName>
    </recommendedName>
</protein>
<dbReference type="GO" id="GO:0004386">
    <property type="term" value="F:helicase activity"/>
    <property type="evidence" value="ECO:0007669"/>
    <property type="project" value="UniProtKB-KW"/>
</dbReference>
<evidence type="ECO:0000256" key="1">
    <source>
        <dbReference type="ARBA" id="ARBA00004123"/>
    </source>
</evidence>
<feature type="domain" description="Helicase C-terminal" evidence="7">
    <location>
        <begin position="102"/>
        <end position="256"/>
    </location>
</feature>
<evidence type="ECO:0000256" key="5">
    <source>
        <dbReference type="ARBA" id="ARBA00022840"/>
    </source>
</evidence>
<dbReference type="CDD" id="cd18793">
    <property type="entry name" value="SF2_C_SNF"/>
    <property type="match status" value="1"/>
</dbReference>
<dbReference type="AlphaFoldDB" id="A0A6N2MDG8"/>
<keyword evidence="6" id="KW-0539">Nucleus</keyword>
<evidence type="ECO:0000256" key="6">
    <source>
        <dbReference type="ARBA" id="ARBA00023242"/>
    </source>
</evidence>
<evidence type="ECO:0000313" key="8">
    <source>
        <dbReference type="EMBL" id="VFU51683.1"/>
    </source>
</evidence>
<evidence type="ECO:0000256" key="3">
    <source>
        <dbReference type="ARBA" id="ARBA00022801"/>
    </source>
</evidence>